<feature type="compositionally biased region" description="Basic and acidic residues" evidence="1">
    <location>
        <begin position="52"/>
        <end position="75"/>
    </location>
</feature>
<feature type="signal peptide" evidence="2">
    <location>
        <begin position="1"/>
        <end position="21"/>
    </location>
</feature>
<protein>
    <recommendedName>
        <fullName evidence="3">SCP domain-containing protein</fullName>
    </recommendedName>
</protein>
<accession>F4NZY4</accession>
<dbReference type="RefSeq" id="XP_006678219.1">
    <property type="nucleotide sequence ID" value="XM_006678156.1"/>
</dbReference>
<dbReference type="FunFam" id="3.40.33.10:FF:000010">
    <property type="entry name" value="Predicted protein"/>
    <property type="match status" value="1"/>
</dbReference>
<dbReference type="PRINTS" id="PR00838">
    <property type="entry name" value="V5ALLERGEN"/>
</dbReference>
<feature type="compositionally biased region" description="Polar residues" evidence="1">
    <location>
        <begin position="24"/>
        <end position="37"/>
    </location>
</feature>
<dbReference type="Gene3D" id="3.40.33.10">
    <property type="entry name" value="CAP"/>
    <property type="match status" value="1"/>
</dbReference>
<dbReference type="STRING" id="684364.F4NZY4"/>
<dbReference type="OrthoDB" id="2128882at2759"/>
<dbReference type="PANTHER" id="PTHR10334">
    <property type="entry name" value="CYSTEINE-RICH SECRETORY PROTEIN-RELATED"/>
    <property type="match status" value="1"/>
</dbReference>
<dbReference type="InterPro" id="IPR014044">
    <property type="entry name" value="CAP_dom"/>
</dbReference>
<feature type="region of interest" description="Disordered" evidence="1">
    <location>
        <begin position="24"/>
        <end position="183"/>
    </location>
</feature>
<dbReference type="InterPro" id="IPR018244">
    <property type="entry name" value="Allrgn_V5/Tpx1_CS"/>
</dbReference>
<dbReference type="AlphaFoldDB" id="F4NZY4"/>
<dbReference type="PROSITE" id="PS01009">
    <property type="entry name" value="CRISP_1"/>
    <property type="match status" value="1"/>
</dbReference>
<dbReference type="PRINTS" id="PR00837">
    <property type="entry name" value="V5TPXLIKE"/>
</dbReference>
<proteinExistence type="predicted"/>
<dbReference type="InterPro" id="IPR002413">
    <property type="entry name" value="V5_allergen-like"/>
</dbReference>
<feature type="compositionally biased region" description="Polar residues" evidence="1">
    <location>
        <begin position="81"/>
        <end position="90"/>
    </location>
</feature>
<organism evidence="4 5">
    <name type="scientific">Batrachochytrium dendrobatidis (strain JAM81 / FGSC 10211)</name>
    <name type="common">Frog chytrid fungus</name>
    <dbReference type="NCBI Taxonomy" id="684364"/>
    <lineage>
        <taxon>Eukaryota</taxon>
        <taxon>Fungi</taxon>
        <taxon>Fungi incertae sedis</taxon>
        <taxon>Chytridiomycota</taxon>
        <taxon>Chytridiomycota incertae sedis</taxon>
        <taxon>Chytridiomycetes</taxon>
        <taxon>Rhizophydiales</taxon>
        <taxon>Rhizophydiales incertae sedis</taxon>
        <taxon>Batrachochytrium</taxon>
    </lineage>
</organism>
<evidence type="ECO:0000313" key="5">
    <source>
        <dbReference type="Proteomes" id="UP000007241"/>
    </source>
</evidence>
<feature type="chain" id="PRO_5003312480" description="SCP domain-containing protein" evidence="2">
    <location>
        <begin position="22"/>
        <end position="319"/>
    </location>
</feature>
<dbReference type="EMBL" id="GL882882">
    <property type="protein sequence ID" value="EGF81480.1"/>
    <property type="molecule type" value="Genomic_DNA"/>
</dbReference>
<keyword evidence="5" id="KW-1185">Reference proteome</keyword>
<sequence length="319" mass="34741">MKTITVIVAVLATGLYTLVGATPMSASNSDKQTNDSQVGAAGIPLRGAPLGDWRRRDPEKMEDIENENKKYHSYEPHAPCSSHTTQKHQATTVHSPPRSPTHPVPRPIPSHTPHHPPTKPSPKPLPKSSPKPSPKPLPKPLPKPSSKPLPKPLPKPSPKPPAPSPIRPPPRQPGNSGLGDSQKKCLDAHNYYRSLVGVQPLSWSRSEESSAQSWANYLAATNTLSHSRSGENLDRATGNINLDCVHGLQTFFAEYSQYDGRPISLNAQFEKYGHYTQLVWRGTTQVGCATSRSGQAQYLVCHYTPPGNILGLTAPMYHG</sequence>
<dbReference type="OMA" id="RNGHGEN"/>
<dbReference type="SUPFAM" id="SSF55797">
    <property type="entry name" value="PR-1-like"/>
    <property type="match status" value="1"/>
</dbReference>
<dbReference type="Proteomes" id="UP000007241">
    <property type="component" value="Unassembled WGS sequence"/>
</dbReference>
<gene>
    <name evidence="4" type="ORF">BATDEDRAFT_87725</name>
</gene>
<evidence type="ECO:0000259" key="3">
    <source>
        <dbReference type="SMART" id="SM00198"/>
    </source>
</evidence>
<dbReference type="PROSITE" id="PS01010">
    <property type="entry name" value="CRISP_2"/>
    <property type="match status" value="1"/>
</dbReference>
<dbReference type="GeneID" id="18242890"/>
<keyword evidence="2" id="KW-0732">Signal</keyword>
<dbReference type="InterPro" id="IPR001283">
    <property type="entry name" value="CRISP-related"/>
</dbReference>
<dbReference type="SMART" id="SM00198">
    <property type="entry name" value="SCP"/>
    <property type="match status" value="1"/>
</dbReference>
<dbReference type="HOGENOM" id="CLU_871483_0_0_1"/>
<dbReference type="Pfam" id="PF00188">
    <property type="entry name" value="CAP"/>
    <property type="match status" value="1"/>
</dbReference>
<evidence type="ECO:0000313" key="4">
    <source>
        <dbReference type="EMBL" id="EGF81480.1"/>
    </source>
</evidence>
<evidence type="ECO:0000256" key="1">
    <source>
        <dbReference type="SAM" id="MobiDB-lite"/>
    </source>
</evidence>
<feature type="compositionally biased region" description="Pro residues" evidence="1">
    <location>
        <begin position="118"/>
        <end position="172"/>
    </location>
</feature>
<dbReference type="InterPro" id="IPR035940">
    <property type="entry name" value="CAP_sf"/>
</dbReference>
<name>F4NZY4_BATDJ</name>
<feature type="compositionally biased region" description="Pro residues" evidence="1">
    <location>
        <begin position="97"/>
        <end position="110"/>
    </location>
</feature>
<reference evidence="4 5" key="1">
    <citation type="submission" date="2009-12" db="EMBL/GenBank/DDBJ databases">
        <title>The draft genome of Batrachochytrium dendrobatidis.</title>
        <authorList>
            <consortium name="US DOE Joint Genome Institute (JGI-PGF)"/>
            <person name="Kuo A."/>
            <person name="Salamov A."/>
            <person name="Schmutz J."/>
            <person name="Lucas S."/>
            <person name="Pitluck S."/>
            <person name="Rosenblum E."/>
            <person name="Stajich J."/>
            <person name="Eisen M."/>
            <person name="Grigoriev I.V."/>
        </authorList>
    </citation>
    <scope>NUCLEOTIDE SEQUENCE [LARGE SCALE GENOMIC DNA]</scope>
    <source>
        <strain evidence="5">JAM81 / FGSC 10211</strain>
    </source>
</reference>
<feature type="domain" description="SCP" evidence="3">
    <location>
        <begin position="180"/>
        <end position="311"/>
    </location>
</feature>
<evidence type="ECO:0000256" key="2">
    <source>
        <dbReference type="SAM" id="SignalP"/>
    </source>
</evidence>
<dbReference type="GO" id="GO:0005615">
    <property type="term" value="C:extracellular space"/>
    <property type="evidence" value="ECO:0000318"/>
    <property type="project" value="GO_Central"/>
</dbReference>
<dbReference type="InParanoid" id="F4NZY4"/>